<evidence type="ECO:0000256" key="2">
    <source>
        <dbReference type="SAM" id="SignalP"/>
    </source>
</evidence>
<evidence type="ECO:0000256" key="1">
    <source>
        <dbReference type="SAM" id="Phobius"/>
    </source>
</evidence>
<dbReference type="EMBL" id="CAMGYJ010000006">
    <property type="protein sequence ID" value="CAI0429512.1"/>
    <property type="molecule type" value="Genomic_DNA"/>
</dbReference>
<reference evidence="3" key="1">
    <citation type="submission" date="2022-08" db="EMBL/GenBank/DDBJ databases">
        <authorList>
            <person name="Gutierrez-Valencia J."/>
        </authorList>
    </citation>
    <scope>NUCLEOTIDE SEQUENCE</scope>
</reference>
<dbReference type="AlphaFoldDB" id="A0AAV0L6I6"/>
<name>A0AAV0L6I6_9ROSI</name>
<gene>
    <name evidence="3" type="ORF">LITE_LOCUS22182</name>
</gene>
<feature type="chain" id="PRO_5043617329" description="Secreted protein" evidence="2">
    <location>
        <begin position="21"/>
        <end position="93"/>
    </location>
</feature>
<keyword evidence="1" id="KW-0812">Transmembrane</keyword>
<keyword evidence="1" id="KW-1133">Transmembrane helix</keyword>
<proteinExistence type="predicted"/>
<protein>
    <recommendedName>
        <fullName evidence="5">Secreted protein</fullName>
    </recommendedName>
</protein>
<keyword evidence="1" id="KW-0472">Membrane</keyword>
<evidence type="ECO:0008006" key="5">
    <source>
        <dbReference type="Google" id="ProtNLM"/>
    </source>
</evidence>
<sequence length="93" mass="10916">MPSNFLQLITLSRLLTWSLTLILLVEVKDLLSSTNGSKPISKTASYRERKCVWTRTSVYFLQDLFSSYICMRMTYSLRFFCSWLLCLLVWSIS</sequence>
<keyword evidence="2" id="KW-0732">Signal</keyword>
<feature type="transmembrane region" description="Helical" evidence="1">
    <location>
        <begin position="75"/>
        <end position="92"/>
    </location>
</feature>
<comment type="caution">
    <text evidence="3">The sequence shown here is derived from an EMBL/GenBank/DDBJ whole genome shotgun (WGS) entry which is preliminary data.</text>
</comment>
<dbReference type="Proteomes" id="UP001154282">
    <property type="component" value="Unassembled WGS sequence"/>
</dbReference>
<evidence type="ECO:0000313" key="3">
    <source>
        <dbReference type="EMBL" id="CAI0429512.1"/>
    </source>
</evidence>
<organism evidence="3 4">
    <name type="scientific">Linum tenue</name>
    <dbReference type="NCBI Taxonomy" id="586396"/>
    <lineage>
        <taxon>Eukaryota</taxon>
        <taxon>Viridiplantae</taxon>
        <taxon>Streptophyta</taxon>
        <taxon>Embryophyta</taxon>
        <taxon>Tracheophyta</taxon>
        <taxon>Spermatophyta</taxon>
        <taxon>Magnoliopsida</taxon>
        <taxon>eudicotyledons</taxon>
        <taxon>Gunneridae</taxon>
        <taxon>Pentapetalae</taxon>
        <taxon>rosids</taxon>
        <taxon>fabids</taxon>
        <taxon>Malpighiales</taxon>
        <taxon>Linaceae</taxon>
        <taxon>Linum</taxon>
    </lineage>
</organism>
<evidence type="ECO:0000313" key="4">
    <source>
        <dbReference type="Proteomes" id="UP001154282"/>
    </source>
</evidence>
<keyword evidence="4" id="KW-1185">Reference proteome</keyword>
<accession>A0AAV0L6I6</accession>
<feature type="signal peptide" evidence="2">
    <location>
        <begin position="1"/>
        <end position="20"/>
    </location>
</feature>